<evidence type="ECO:0000256" key="3">
    <source>
        <dbReference type="ARBA" id="ARBA00044493"/>
    </source>
</evidence>
<keyword evidence="2" id="KW-0677">Repeat</keyword>
<dbReference type="PANTHER" id="PTHR47447">
    <property type="entry name" value="OS03G0856100 PROTEIN"/>
    <property type="match status" value="1"/>
</dbReference>
<evidence type="ECO:0000256" key="1">
    <source>
        <dbReference type="ARBA" id="ARBA00006192"/>
    </source>
</evidence>
<dbReference type="NCBIfam" id="TIGR00756">
    <property type="entry name" value="PPR"/>
    <property type="match status" value="1"/>
</dbReference>
<accession>A0A9W9CX10</accession>
<dbReference type="OrthoDB" id="185373at2759"/>
<evidence type="ECO:0000256" key="4">
    <source>
        <dbReference type="ARBA" id="ARBA00044511"/>
    </source>
</evidence>
<feature type="compositionally biased region" description="Acidic residues" evidence="6">
    <location>
        <begin position="1180"/>
        <end position="1197"/>
    </location>
</feature>
<proteinExistence type="inferred from homology"/>
<comment type="function">
    <text evidence="3">Regulates mitochondrial small subunit maturation by controlling 15S rRNA 5'-end processing. Localizes to the 5' precursor of the 15S rRNA in a position that is subsequently occupied by mS47 in the mature yeast mtSSU. Uses structure and sequence-specific RNA recognition, binding to a single-stranded region of the precursor and specifically recognizing bases -6 to -1. The exchange of Ccm1 for mS47 is coupled to the irreversible removal of precursor rRNA that is accompanied by conformational changes of the mitoribosomal proteins uS5m and mS26. These conformational changes signal completion of 5'-end rRNA processing through protection of the mature 5'-end of the 15S rRNA and stabilization of mS47. The removal of the 5' precursor together with the dissociation of Ccm1 may be catalyzed by the 5'-3' exoribonuclease Pet127. Involved in the specific removal of group I introns in mitochondrial encoded transcripts.</text>
</comment>
<dbReference type="Gene3D" id="1.25.40.10">
    <property type="entry name" value="Tetratricopeptide repeat domain"/>
    <property type="match status" value="2"/>
</dbReference>
<evidence type="ECO:0000256" key="5">
    <source>
        <dbReference type="PROSITE-ProRule" id="PRU00708"/>
    </source>
</evidence>
<feature type="compositionally biased region" description="Basic and acidic residues" evidence="6">
    <location>
        <begin position="1249"/>
        <end position="1258"/>
    </location>
</feature>
<dbReference type="Proteomes" id="UP001140453">
    <property type="component" value="Unassembled WGS sequence"/>
</dbReference>
<feature type="compositionally biased region" description="Basic and acidic residues" evidence="6">
    <location>
        <begin position="1116"/>
        <end position="1125"/>
    </location>
</feature>
<feature type="compositionally biased region" description="Low complexity" evidence="6">
    <location>
        <begin position="1221"/>
        <end position="1236"/>
    </location>
</feature>
<feature type="region of interest" description="Disordered" evidence="6">
    <location>
        <begin position="1220"/>
        <end position="1299"/>
    </location>
</feature>
<comment type="caution">
    <text evidence="7">The sequence shown here is derived from an EMBL/GenBank/DDBJ whole genome shotgun (WGS) entry which is preliminary data.</text>
</comment>
<dbReference type="Pfam" id="PF01535">
    <property type="entry name" value="PPR"/>
    <property type="match status" value="1"/>
</dbReference>
<comment type="subunit">
    <text evidence="4">Binds to mitochondrial small subunit 15S rRNA.</text>
</comment>
<feature type="region of interest" description="Disordered" evidence="6">
    <location>
        <begin position="1089"/>
        <end position="1133"/>
    </location>
</feature>
<feature type="region of interest" description="Disordered" evidence="6">
    <location>
        <begin position="802"/>
        <end position="822"/>
    </location>
</feature>
<reference evidence="7" key="1">
    <citation type="submission" date="2022-10" db="EMBL/GenBank/DDBJ databases">
        <title>Tapping the CABI collections for fungal endophytes: first genome assemblies for Collariella, Neodidymelliopsis, Ascochyta clinopodiicola, Didymella pomorum, Didymosphaeria variabile, Neocosmospora piperis and Neocucurbitaria cava.</title>
        <authorList>
            <person name="Hill R."/>
        </authorList>
    </citation>
    <scope>NUCLEOTIDE SEQUENCE</scope>
    <source>
        <strain evidence="7">IMI 355082</strain>
    </source>
</reference>
<organism evidence="7 8">
    <name type="scientific">Gnomoniopsis smithogilvyi</name>
    <dbReference type="NCBI Taxonomy" id="1191159"/>
    <lineage>
        <taxon>Eukaryota</taxon>
        <taxon>Fungi</taxon>
        <taxon>Dikarya</taxon>
        <taxon>Ascomycota</taxon>
        <taxon>Pezizomycotina</taxon>
        <taxon>Sordariomycetes</taxon>
        <taxon>Sordariomycetidae</taxon>
        <taxon>Diaporthales</taxon>
        <taxon>Gnomoniaceae</taxon>
        <taxon>Gnomoniopsis</taxon>
    </lineage>
</organism>
<sequence length="1299" mass="149353">MLERTAASLEPCHFQRVLPPSKTPFKSSRRLHTAFWQHGAADIELSSVWQALIREPLESFNLFPTSQNSASSRNESLNASHFLLDFLYPQGATSIFRKLSPLILDRYERPRLYLRGTGPRLFTSSASPTQQARLSAEALDKNVSTQEEATSRAVDSLDKIVNETTGLGDGAFVPDEGTRTGGNVHVNGDVRFDALALDSSAQNTANQEGEMFEVGHTGSGVGTVDMEPRSESESQIDISKRESLRDLLNLNDDGRRFERIWSRFHGFDGAEEFRSQFMDYVIRHRSMSYLLARSLQEGHWQTLRQIWMRYPEAYRVDSEPIDWEEFGRHTKLEKMMQKLTSFIKEVQSSEQAAQPAADLDLNKTLLSKFVYPIIHRYHKKLRSSDYVDLPKLLKDPLLYELFLSHTTALSGSRELSDKLYKEYRKVPGVKIRGHVMRAMVHLVYKPVGNAEGMELVLRDLYGRFPRLDMGLYRAYISFYARRGDVKSAQRYFDEYRSHYVEERKATQSPLTRHPDFLDLLHSYALRGELGETRRIFSQAQSDFGPKLNTHCWNVLLNAHAKAGEYDAAVRVFGVLKQAVPADHYSYGTMMGMTGSRGDLEFTLDLYRMAKSEDIQPSVTMVDCVVEAYCQNDKFNDAQNIVKITTERERFDKKELTTLWNSLLWHHALRRDLKTLNETLNQMTEFKIPYDDETYSHLLRALAWCKQPHHALFLLQQAVKTHAFKPTLEHYTLLMSAFIITGQPQELLRTSTILRNLGMPQTGDLLLRVLQALSAQATKTRISQPDQSQKYLLSALRQFRESTERLNKATETSPHRKAKAHKPWIQQSPMPTTVSLRTEHAKILIHTFTLMRQTTDVEGIIELWKQSSPETTNMKEPPLRLLYSLMHAAFYEGKHEEVRRIWRIVFDRAVRMAYVSAPGTTREEPLPAMRYILTDPLKTMQRMHGVTQDPVGLRETVTSVLRAGFRLDSKNWNFYVQLLADLKRWREAFIVCEEQLMPFWRGWARTRVKSKDVPHRIPLDIRRRTMNPHNPRPISYTLMVLSKAYMDLEQMASWSGEAERLLAYIMHKCPVSVSAVRSAVRTNMPLEQTILRQGKPKDSRDKLDTEYQQGVKKPKRRDTTQRRSQQETDMPQSFKEMMEQAVGEETAMYSPQEWDLEDNAQLKYEIEDVPGATVDASATDAEQEDGWYDVNEQDEEDWTPTYTDVSLAELTELRDAEAAIFTRRSAPEASAEAGAGTRESTFSAAQHAFLETHARESRGSRSRSRPSNGKDRSEVATRDAERVSVKHNRGDHSKTGEIKK</sequence>
<evidence type="ECO:0000256" key="6">
    <source>
        <dbReference type="SAM" id="MobiDB-lite"/>
    </source>
</evidence>
<evidence type="ECO:0000313" key="8">
    <source>
        <dbReference type="Proteomes" id="UP001140453"/>
    </source>
</evidence>
<feature type="repeat" description="PPR" evidence="5">
    <location>
        <begin position="548"/>
        <end position="578"/>
    </location>
</feature>
<protein>
    <submittedName>
        <fullName evidence="7">Uncharacterized protein</fullName>
    </submittedName>
</protein>
<dbReference type="PANTHER" id="PTHR47447:SF25">
    <property type="entry name" value="SAP DOMAIN-CONTAINING PROTEIN"/>
    <property type="match status" value="1"/>
</dbReference>
<dbReference type="EMBL" id="JAPEVB010000003">
    <property type="protein sequence ID" value="KAJ4390770.1"/>
    <property type="molecule type" value="Genomic_DNA"/>
</dbReference>
<feature type="compositionally biased region" description="Basic and acidic residues" evidence="6">
    <location>
        <begin position="1267"/>
        <end position="1299"/>
    </location>
</feature>
<comment type="similarity">
    <text evidence="1">Belongs to the CCM1 family.</text>
</comment>
<evidence type="ECO:0000256" key="2">
    <source>
        <dbReference type="ARBA" id="ARBA00022737"/>
    </source>
</evidence>
<dbReference type="InterPro" id="IPR002885">
    <property type="entry name" value="PPR_rpt"/>
</dbReference>
<name>A0A9W9CX10_9PEZI</name>
<evidence type="ECO:0000313" key="7">
    <source>
        <dbReference type="EMBL" id="KAJ4390770.1"/>
    </source>
</evidence>
<dbReference type="PROSITE" id="PS51375">
    <property type="entry name" value="PPR"/>
    <property type="match status" value="1"/>
</dbReference>
<feature type="compositionally biased region" description="Basic and acidic residues" evidence="6">
    <location>
        <begin position="1094"/>
        <end position="1104"/>
    </location>
</feature>
<keyword evidence="8" id="KW-1185">Reference proteome</keyword>
<feature type="region of interest" description="Disordered" evidence="6">
    <location>
        <begin position="1176"/>
        <end position="1198"/>
    </location>
</feature>
<gene>
    <name evidence="7" type="ORF">N0V93_004368</name>
</gene>
<dbReference type="InterPro" id="IPR011990">
    <property type="entry name" value="TPR-like_helical_dom_sf"/>
</dbReference>